<accession>A0A1B6JQ05</accession>
<dbReference type="EMBL" id="GECU01006395">
    <property type="protein sequence ID" value="JAT01312.1"/>
    <property type="molecule type" value="Transcribed_RNA"/>
</dbReference>
<name>A0A1B6JQ05_9HEMI</name>
<feature type="non-terminal residue" evidence="1">
    <location>
        <position position="115"/>
    </location>
</feature>
<proteinExistence type="predicted"/>
<protein>
    <submittedName>
        <fullName evidence="1">Uncharacterized protein</fullName>
    </submittedName>
</protein>
<dbReference type="AlphaFoldDB" id="A0A1B6JQ05"/>
<evidence type="ECO:0000313" key="1">
    <source>
        <dbReference type="EMBL" id="JAT01312.1"/>
    </source>
</evidence>
<feature type="non-terminal residue" evidence="1">
    <location>
        <position position="1"/>
    </location>
</feature>
<gene>
    <name evidence="1" type="ORF">g.119</name>
</gene>
<organism evidence="1">
    <name type="scientific">Homalodisca liturata</name>
    <dbReference type="NCBI Taxonomy" id="320908"/>
    <lineage>
        <taxon>Eukaryota</taxon>
        <taxon>Metazoa</taxon>
        <taxon>Ecdysozoa</taxon>
        <taxon>Arthropoda</taxon>
        <taxon>Hexapoda</taxon>
        <taxon>Insecta</taxon>
        <taxon>Pterygota</taxon>
        <taxon>Neoptera</taxon>
        <taxon>Paraneoptera</taxon>
        <taxon>Hemiptera</taxon>
        <taxon>Auchenorrhyncha</taxon>
        <taxon>Membracoidea</taxon>
        <taxon>Cicadellidae</taxon>
        <taxon>Cicadellinae</taxon>
        <taxon>Proconiini</taxon>
        <taxon>Homalodisca</taxon>
    </lineage>
</organism>
<sequence>IPKRVVSSFFHQVEVVFVLVAFKSVVFRPSFSFACHGCIRMASYQVCLTIAEKQLENGDYLVTFNDIAEEEYLTMPDVLPDWYRYWERAKEQLLLAQLHQNTIYAGGVFSIFVDG</sequence>
<reference evidence="1" key="1">
    <citation type="submission" date="2015-11" db="EMBL/GenBank/DDBJ databases">
        <title>De novo transcriptome assembly of four potential Pierce s Disease insect vectors from Arizona vineyards.</title>
        <authorList>
            <person name="Tassone E.E."/>
        </authorList>
    </citation>
    <scope>NUCLEOTIDE SEQUENCE</scope>
</reference>